<evidence type="ECO:0000313" key="1">
    <source>
        <dbReference type="EMBL" id="ELU11045.1"/>
    </source>
</evidence>
<dbReference type="EnsemblMetazoa" id="CapteT215599">
    <property type="protein sequence ID" value="CapteP215599"/>
    <property type="gene ID" value="CapteG215599"/>
</dbReference>
<accession>R7V5H9</accession>
<sequence length="230" mass="25865">MVSLLKDYGVQIGQWDSYSFNVFHWFVHLSLTNLEKTVRCSSVVVKVYGDEVKCPILYSENRFGLTPLEASVINGAFLYFDHLSNIQGLLRIPLPLDLSRGSSYGLNASVLQNLEDSSRHYYDVLLFENGLGGLIEPVEAFWLFMTELHTKILAGDKAAASATPGYQEYVSSCQDHIIMQDAYNLFTKICSHHKCKMFLGKLKVEKKCVGKGKALRTKLADKKLKNTLSV</sequence>
<evidence type="ECO:0000313" key="3">
    <source>
        <dbReference type="Proteomes" id="UP000014760"/>
    </source>
</evidence>
<gene>
    <name evidence="1" type="ORF">CAPTEDRAFT_215599</name>
</gene>
<protein>
    <submittedName>
        <fullName evidence="1 2">Uncharacterized protein</fullName>
    </submittedName>
</protein>
<reference evidence="1 3" key="2">
    <citation type="journal article" date="2013" name="Nature">
        <title>Insights into bilaterian evolution from three spiralian genomes.</title>
        <authorList>
            <person name="Simakov O."/>
            <person name="Marletaz F."/>
            <person name="Cho S.J."/>
            <person name="Edsinger-Gonzales E."/>
            <person name="Havlak P."/>
            <person name="Hellsten U."/>
            <person name="Kuo D.H."/>
            <person name="Larsson T."/>
            <person name="Lv J."/>
            <person name="Arendt D."/>
            <person name="Savage R."/>
            <person name="Osoegawa K."/>
            <person name="de Jong P."/>
            <person name="Grimwood J."/>
            <person name="Chapman J.A."/>
            <person name="Shapiro H."/>
            <person name="Aerts A."/>
            <person name="Otillar R.P."/>
            <person name="Terry A.Y."/>
            <person name="Boore J.L."/>
            <person name="Grigoriev I.V."/>
            <person name="Lindberg D.R."/>
            <person name="Seaver E.C."/>
            <person name="Weisblat D.A."/>
            <person name="Putnam N.H."/>
            <person name="Rokhsar D.S."/>
        </authorList>
    </citation>
    <scope>NUCLEOTIDE SEQUENCE</scope>
    <source>
        <strain evidence="1 3">I ESC-2004</strain>
    </source>
</reference>
<evidence type="ECO:0000313" key="2">
    <source>
        <dbReference type="EnsemblMetazoa" id="CapteP215599"/>
    </source>
</evidence>
<organism evidence="1">
    <name type="scientific">Capitella teleta</name>
    <name type="common">Polychaete worm</name>
    <dbReference type="NCBI Taxonomy" id="283909"/>
    <lineage>
        <taxon>Eukaryota</taxon>
        <taxon>Metazoa</taxon>
        <taxon>Spiralia</taxon>
        <taxon>Lophotrochozoa</taxon>
        <taxon>Annelida</taxon>
        <taxon>Polychaeta</taxon>
        <taxon>Sedentaria</taxon>
        <taxon>Scolecida</taxon>
        <taxon>Capitellidae</taxon>
        <taxon>Capitella</taxon>
    </lineage>
</organism>
<reference evidence="2" key="3">
    <citation type="submission" date="2015-06" db="UniProtKB">
        <authorList>
            <consortium name="EnsemblMetazoa"/>
        </authorList>
    </citation>
    <scope>IDENTIFICATION</scope>
</reference>
<proteinExistence type="predicted"/>
<name>R7V5H9_CAPTE</name>
<dbReference type="EMBL" id="KB297016">
    <property type="protein sequence ID" value="ELU11045.1"/>
    <property type="molecule type" value="Genomic_DNA"/>
</dbReference>
<keyword evidence="3" id="KW-1185">Reference proteome</keyword>
<dbReference type="HOGENOM" id="CLU_1205746_0_0_1"/>
<reference evidence="3" key="1">
    <citation type="submission" date="2012-12" db="EMBL/GenBank/DDBJ databases">
        <authorList>
            <person name="Hellsten U."/>
            <person name="Grimwood J."/>
            <person name="Chapman J.A."/>
            <person name="Shapiro H."/>
            <person name="Aerts A."/>
            <person name="Otillar R.P."/>
            <person name="Terry A.Y."/>
            <person name="Boore J.L."/>
            <person name="Simakov O."/>
            <person name="Marletaz F."/>
            <person name="Cho S.-J."/>
            <person name="Edsinger-Gonzales E."/>
            <person name="Havlak P."/>
            <person name="Kuo D.-H."/>
            <person name="Larsson T."/>
            <person name="Lv J."/>
            <person name="Arendt D."/>
            <person name="Savage R."/>
            <person name="Osoegawa K."/>
            <person name="de Jong P."/>
            <person name="Lindberg D.R."/>
            <person name="Seaver E.C."/>
            <person name="Weisblat D.A."/>
            <person name="Putnam N.H."/>
            <person name="Grigoriev I.V."/>
            <person name="Rokhsar D.S."/>
        </authorList>
    </citation>
    <scope>NUCLEOTIDE SEQUENCE</scope>
    <source>
        <strain evidence="3">I ESC-2004</strain>
    </source>
</reference>
<dbReference type="EMBL" id="AMQN01005861">
    <property type="status" value="NOT_ANNOTATED_CDS"/>
    <property type="molecule type" value="Genomic_DNA"/>
</dbReference>
<dbReference type="Proteomes" id="UP000014760">
    <property type="component" value="Unassembled WGS sequence"/>
</dbReference>
<dbReference type="AlphaFoldDB" id="R7V5H9"/>